<evidence type="ECO:0000256" key="9">
    <source>
        <dbReference type="ARBA" id="ARBA00023315"/>
    </source>
</evidence>
<dbReference type="PROSITE" id="PS51186">
    <property type="entry name" value="GNAT"/>
    <property type="match status" value="1"/>
</dbReference>
<evidence type="ECO:0000256" key="10">
    <source>
        <dbReference type="ARBA" id="ARBA00047821"/>
    </source>
</evidence>
<dbReference type="RefSeq" id="XP_017877824.1">
    <property type="nucleotide sequence ID" value="XM_018022335.2"/>
</dbReference>
<evidence type="ECO:0000256" key="7">
    <source>
        <dbReference type="ARBA" id="ARBA00022679"/>
    </source>
</evidence>
<dbReference type="GO" id="GO:0005634">
    <property type="term" value="C:nucleus"/>
    <property type="evidence" value="ECO:0007669"/>
    <property type="project" value="UniProtKB-SubCell"/>
</dbReference>
<comment type="catalytic activity">
    <reaction evidence="11">
        <text>N-terminal L-seryl-[histone H4] + acetyl-CoA = N-terminal N(alpha)-acetyl-L-seryl-[histone H4] + CoA + H(+)</text>
        <dbReference type="Rhea" id="RHEA:50596"/>
        <dbReference type="Rhea" id="RHEA-COMP:12740"/>
        <dbReference type="Rhea" id="RHEA-COMP:12743"/>
        <dbReference type="ChEBI" id="CHEBI:15378"/>
        <dbReference type="ChEBI" id="CHEBI:57287"/>
        <dbReference type="ChEBI" id="CHEBI:57288"/>
        <dbReference type="ChEBI" id="CHEBI:64738"/>
        <dbReference type="ChEBI" id="CHEBI:83690"/>
        <dbReference type="EC" id="2.3.1.257"/>
    </reaction>
</comment>
<evidence type="ECO:0000256" key="6">
    <source>
        <dbReference type="ARBA" id="ARBA00022490"/>
    </source>
</evidence>
<evidence type="ECO:0000313" key="13">
    <source>
        <dbReference type="Proteomes" id="UP000694925"/>
    </source>
</evidence>
<dbReference type="InterPro" id="IPR016181">
    <property type="entry name" value="Acyl_CoA_acyltransferase"/>
</dbReference>
<dbReference type="InterPro" id="IPR039949">
    <property type="entry name" value="NAA40"/>
</dbReference>
<dbReference type="CTD" id="79829"/>
<evidence type="ECO:0000313" key="14">
    <source>
        <dbReference type="RefSeq" id="XP_017877824.1"/>
    </source>
</evidence>
<dbReference type="PANTHER" id="PTHR20531">
    <property type="entry name" value="N-ALPHA-ACETYLTRANSFERASE 40"/>
    <property type="match status" value="1"/>
</dbReference>
<name>A0AAJ7IVW6_9HYME</name>
<comment type="catalytic activity">
    <reaction evidence="10">
        <text>N-terminal L-seryl-[histone H2A] + acetyl-CoA = N-terminal N(alpha)-acetyl-L-seryl-[histone H2A] + CoA + H(+)</text>
        <dbReference type="Rhea" id="RHEA:50600"/>
        <dbReference type="Rhea" id="RHEA-COMP:12742"/>
        <dbReference type="Rhea" id="RHEA-COMP:12744"/>
        <dbReference type="ChEBI" id="CHEBI:15378"/>
        <dbReference type="ChEBI" id="CHEBI:57287"/>
        <dbReference type="ChEBI" id="CHEBI:57288"/>
        <dbReference type="ChEBI" id="CHEBI:64738"/>
        <dbReference type="ChEBI" id="CHEBI:83690"/>
        <dbReference type="EC" id="2.3.1.257"/>
    </reaction>
</comment>
<evidence type="ECO:0000256" key="8">
    <source>
        <dbReference type="ARBA" id="ARBA00023242"/>
    </source>
</evidence>
<gene>
    <name evidence="14" type="primary">LOC108623661</name>
</gene>
<sequence>MKKRKTRRQLLAEKEAVARTLVEQANSVPNPLEALGFFNEYVTSKENEVIKMSCMRAKDATAECTSWIFDIMERNMKALYEQSDWGWHPHAKQKELTEAEAWYLVASLNDEYVGFSHFRFDTDYREEVLYCYEIQLESSVRRKGLGQFMMTALECMAANNKMRKVVLTVLKHNPSAIQFFYSVGYKMDKTSPPASEQVDYIILSKAVDTRIMNRKLYLLKRAQEQTKDSAP</sequence>
<reference evidence="14" key="1">
    <citation type="submission" date="2025-08" db="UniProtKB">
        <authorList>
            <consortium name="RefSeq"/>
        </authorList>
    </citation>
    <scope>IDENTIFICATION</scope>
    <source>
        <tissue evidence="14">Whole body</tissue>
    </source>
</reference>
<dbReference type="KEGG" id="ccal:108623661"/>
<keyword evidence="13" id="KW-1185">Reference proteome</keyword>
<dbReference type="CDD" id="cd04301">
    <property type="entry name" value="NAT_SF"/>
    <property type="match status" value="1"/>
</dbReference>
<organism evidence="13 14">
    <name type="scientific">Ceratina calcarata</name>
    <dbReference type="NCBI Taxonomy" id="156304"/>
    <lineage>
        <taxon>Eukaryota</taxon>
        <taxon>Metazoa</taxon>
        <taxon>Ecdysozoa</taxon>
        <taxon>Arthropoda</taxon>
        <taxon>Hexapoda</taxon>
        <taxon>Insecta</taxon>
        <taxon>Pterygota</taxon>
        <taxon>Neoptera</taxon>
        <taxon>Endopterygota</taxon>
        <taxon>Hymenoptera</taxon>
        <taxon>Apocrita</taxon>
        <taxon>Aculeata</taxon>
        <taxon>Apoidea</taxon>
        <taxon>Anthophila</taxon>
        <taxon>Apidae</taxon>
        <taxon>Ceratina</taxon>
        <taxon>Zadontomerus</taxon>
    </lineage>
</organism>
<keyword evidence="8" id="KW-0539">Nucleus</keyword>
<dbReference type="GO" id="GO:0005737">
    <property type="term" value="C:cytoplasm"/>
    <property type="evidence" value="ECO:0007669"/>
    <property type="project" value="UniProtKB-SubCell"/>
</dbReference>
<dbReference type="GeneID" id="108623661"/>
<proteinExistence type="inferred from homology"/>
<evidence type="ECO:0000256" key="5">
    <source>
        <dbReference type="ARBA" id="ARBA00015043"/>
    </source>
</evidence>
<keyword evidence="7" id="KW-0808">Transferase</keyword>
<keyword evidence="9" id="KW-0012">Acyltransferase</keyword>
<dbReference type="SUPFAM" id="SSF55729">
    <property type="entry name" value="Acyl-CoA N-acyltransferases (Nat)"/>
    <property type="match status" value="1"/>
</dbReference>
<protein>
    <recommendedName>
        <fullName evidence="5">N-alpha-acetyltransferase 40</fullName>
        <ecNumber evidence="4">2.3.1.257</ecNumber>
    </recommendedName>
</protein>
<accession>A0AAJ7IVW6</accession>
<keyword evidence="6" id="KW-0963">Cytoplasm</keyword>
<comment type="similarity">
    <text evidence="3">Belongs to the acetyltransferase family. NAA40 subfamily.</text>
</comment>
<dbReference type="Proteomes" id="UP000694925">
    <property type="component" value="Unplaced"/>
</dbReference>
<dbReference type="PANTHER" id="PTHR20531:SF1">
    <property type="entry name" value="N-ALPHA-ACETYLTRANSFERASE 40"/>
    <property type="match status" value="1"/>
</dbReference>
<evidence type="ECO:0000256" key="4">
    <source>
        <dbReference type="ARBA" id="ARBA00012950"/>
    </source>
</evidence>
<dbReference type="GO" id="GO:1990189">
    <property type="term" value="F:protein N-terminal-serine acetyltransferase activity"/>
    <property type="evidence" value="ECO:0007669"/>
    <property type="project" value="UniProtKB-EC"/>
</dbReference>
<evidence type="ECO:0000256" key="1">
    <source>
        <dbReference type="ARBA" id="ARBA00004123"/>
    </source>
</evidence>
<evidence type="ECO:0000256" key="2">
    <source>
        <dbReference type="ARBA" id="ARBA00004496"/>
    </source>
</evidence>
<evidence type="ECO:0000256" key="11">
    <source>
        <dbReference type="ARBA" id="ARBA00049524"/>
    </source>
</evidence>
<dbReference type="AlphaFoldDB" id="A0AAJ7IVW6"/>
<dbReference type="Gene3D" id="3.40.630.30">
    <property type="match status" value="1"/>
</dbReference>
<evidence type="ECO:0000259" key="12">
    <source>
        <dbReference type="PROSITE" id="PS51186"/>
    </source>
</evidence>
<evidence type="ECO:0000256" key="3">
    <source>
        <dbReference type="ARBA" id="ARBA00008870"/>
    </source>
</evidence>
<dbReference type="GO" id="GO:0010485">
    <property type="term" value="F:histone H4 acetyltransferase activity"/>
    <property type="evidence" value="ECO:0007669"/>
    <property type="project" value="InterPro"/>
</dbReference>
<dbReference type="GO" id="GO:0043998">
    <property type="term" value="F:histone H2A acetyltransferase activity"/>
    <property type="evidence" value="ECO:0007669"/>
    <property type="project" value="InterPro"/>
</dbReference>
<comment type="subcellular location">
    <subcellularLocation>
        <location evidence="2">Cytoplasm</location>
    </subcellularLocation>
    <subcellularLocation>
        <location evidence="1">Nucleus</location>
    </subcellularLocation>
</comment>
<dbReference type="InterPro" id="IPR000182">
    <property type="entry name" value="GNAT_dom"/>
</dbReference>
<dbReference type="EC" id="2.3.1.257" evidence="4"/>
<feature type="domain" description="N-acetyltransferase" evidence="12">
    <location>
        <begin position="66"/>
        <end position="208"/>
    </location>
</feature>
<dbReference type="Pfam" id="PF00583">
    <property type="entry name" value="Acetyltransf_1"/>
    <property type="match status" value="1"/>
</dbReference>